<name>A0A1J7HQE5_LUPAN</name>
<sequence>MMRRKKIRADIVDIFFVHLLLDDDDEDEEDDCGFVVTVGLAMEGNVGEAGSGVSPSDL</sequence>
<protein>
    <submittedName>
        <fullName evidence="1">Uncharacterized protein</fullName>
    </submittedName>
</protein>
<reference evidence="1 2" key="1">
    <citation type="journal article" date="2017" name="Plant Biotechnol. J.">
        <title>A comprehensive draft genome sequence for lupin (Lupinus angustifolius), an emerging health food: insights into plant-microbe interactions and legume evolution.</title>
        <authorList>
            <person name="Hane J.K."/>
            <person name="Ming Y."/>
            <person name="Kamphuis L.G."/>
            <person name="Nelson M.N."/>
            <person name="Garg G."/>
            <person name="Atkins C.A."/>
            <person name="Bayer P.E."/>
            <person name="Bravo A."/>
            <person name="Bringans S."/>
            <person name="Cannon S."/>
            <person name="Edwards D."/>
            <person name="Foley R."/>
            <person name="Gao L.L."/>
            <person name="Harrison M.J."/>
            <person name="Huang W."/>
            <person name="Hurgobin B."/>
            <person name="Li S."/>
            <person name="Liu C.W."/>
            <person name="McGrath A."/>
            <person name="Morahan G."/>
            <person name="Murray J."/>
            <person name="Weller J."/>
            <person name="Jian J."/>
            <person name="Singh K.B."/>
        </authorList>
    </citation>
    <scope>NUCLEOTIDE SEQUENCE [LARGE SCALE GENOMIC DNA]</scope>
    <source>
        <strain evidence="2">cv. Tanjil</strain>
        <tissue evidence="1">Whole plant</tissue>
    </source>
</reference>
<keyword evidence="2" id="KW-1185">Reference proteome</keyword>
<dbReference type="AlphaFoldDB" id="A0A1J7HQE5"/>
<dbReference type="EMBL" id="CM007363">
    <property type="protein sequence ID" value="OIW15024.1"/>
    <property type="molecule type" value="Genomic_DNA"/>
</dbReference>
<accession>A0A1J7HQE5</accession>
<organism evidence="1 2">
    <name type="scientific">Lupinus angustifolius</name>
    <name type="common">Narrow-leaved blue lupine</name>
    <dbReference type="NCBI Taxonomy" id="3871"/>
    <lineage>
        <taxon>Eukaryota</taxon>
        <taxon>Viridiplantae</taxon>
        <taxon>Streptophyta</taxon>
        <taxon>Embryophyta</taxon>
        <taxon>Tracheophyta</taxon>
        <taxon>Spermatophyta</taxon>
        <taxon>Magnoliopsida</taxon>
        <taxon>eudicotyledons</taxon>
        <taxon>Gunneridae</taxon>
        <taxon>Pentapetalae</taxon>
        <taxon>rosids</taxon>
        <taxon>fabids</taxon>
        <taxon>Fabales</taxon>
        <taxon>Fabaceae</taxon>
        <taxon>Papilionoideae</taxon>
        <taxon>50 kb inversion clade</taxon>
        <taxon>genistoids sensu lato</taxon>
        <taxon>core genistoids</taxon>
        <taxon>Genisteae</taxon>
        <taxon>Lupinus</taxon>
    </lineage>
</organism>
<dbReference type="Gramene" id="OIW15024">
    <property type="protein sequence ID" value="OIW15024"/>
    <property type="gene ID" value="TanjilG_24133"/>
</dbReference>
<dbReference type="Proteomes" id="UP000188354">
    <property type="component" value="Chromosome LG03"/>
</dbReference>
<evidence type="ECO:0000313" key="1">
    <source>
        <dbReference type="EMBL" id="OIW15024.1"/>
    </source>
</evidence>
<evidence type="ECO:0000313" key="2">
    <source>
        <dbReference type="Proteomes" id="UP000188354"/>
    </source>
</evidence>
<proteinExistence type="predicted"/>
<gene>
    <name evidence="1" type="ORF">TanjilG_24133</name>
</gene>